<dbReference type="Pfam" id="PF13280">
    <property type="entry name" value="WYL"/>
    <property type="match status" value="1"/>
</dbReference>
<accession>A0A6J6ULQ1</accession>
<feature type="domain" description="WCX" evidence="2">
    <location>
        <begin position="240"/>
        <end position="307"/>
    </location>
</feature>
<reference evidence="3" key="1">
    <citation type="submission" date="2020-05" db="EMBL/GenBank/DDBJ databases">
        <authorList>
            <person name="Chiriac C."/>
            <person name="Salcher M."/>
            <person name="Ghai R."/>
            <person name="Kavagutti S V."/>
        </authorList>
    </citation>
    <scope>NUCLEOTIDE SEQUENCE</scope>
</reference>
<dbReference type="PANTHER" id="PTHR34580:SF3">
    <property type="entry name" value="PROTEIN PAFB"/>
    <property type="match status" value="1"/>
</dbReference>
<proteinExistence type="predicted"/>
<feature type="domain" description="WYL" evidence="1">
    <location>
        <begin position="145"/>
        <end position="207"/>
    </location>
</feature>
<dbReference type="EMBL" id="CAEZZF010000141">
    <property type="protein sequence ID" value="CAB4760760.1"/>
    <property type="molecule type" value="Genomic_DNA"/>
</dbReference>
<organism evidence="3">
    <name type="scientific">freshwater metagenome</name>
    <dbReference type="NCBI Taxonomy" id="449393"/>
    <lineage>
        <taxon>unclassified sequences</taxon>
        <taxon>metagenomes</taxon>
        <taxon>ecological metagenomes</taxon>
    </lineage>
</organism>
<dbReference type="Pfam" id="PF25583">
    <property type="entry name" value="WCX"/>
    <property type="match status" value="1"/>
</dbReference>
<evidence type="ECO:0000259" key="1">
    <source>
        <dbReference type="Pfam" id="PF13280"/>
    </source>
</evidence>
<evidence type="ECO:0000313" key="3">
    <source>
        <dbReference type="EMBL" id="CAB4760760.1"/>
    </source>
</evidence>
<dbReference type="InterPro" id="IPR051534">
    <property type="entry name" value="CBASS_pafABC_assoc_protein"/>
</dbReference>
<dbReference type="PANTHER" id="PTHR34580">
    <property type="match status" value="1"/>
</dbReference>
<sequence>MSRKIERLINLTIALLATKRFLTKKEIFASVDGYEGSAETKERMFERDKDDLRNLGIEIDVGGFDPAFDDEAGYRIKSDKYSLDLGDISGVEIALLSLAAEAWRGAALDSAAQSALLKLKSMGIDSDLDSIPSISPLIRTPHADFEIISRAISQRRTLSFSYLSKELEIQTRMIAPYAIATQQGFWYLAGNDLDKKTIRTFRLDRLQGDITIGKDSHTFEIPAEFDILKSLNTDASNEIATIDIRKDKAHLMRSSAISFTDLGEWDRVTVPFFDLAKMVDLVLWHGDDVLVISPAQLRTAVITALTTLVVLHG</sequence>
<name>A0A6J6ULQ1_9ZZZZ</name>
<evidence type="ECO:0000259" key="2">
    <source>
        <dbReference type="Pfam" id="PF25583"/>
    </source>
</evidence>
<dbReference type="PROSITE" id="PS52050">
    <property type="entry name" value="WYL"/>
    <property type="match status" value="1"/>
</dbReference>
<dbReference type="InterPro" id="IPR026881">
    <property type="entry name" value="WYL_dom"/>
</dbReference>
<protein>
    <submittedName>
        <fullName evidence="3">Unannotated protein</fullName>
    </submittedName>
</protein>
<dbReference type="InterPro" id="IPR057727">
    <property type="entry name" value="WCX_dom"/>
</dbReference>
<dbReference type="AlphaFoldDB" id="A0A6J6ULQ1"/>
<gene>
    <name evidence="3" type="ORF">UFOPK2837_01140</name>
</gene>